<feature type="region of interest" description="Disordered" evidence="1">
    <location>
        <begin position="1"/>
        <end position="21"/>
    </location>
</feature>
<organism evidence="2 3">
    <name type="scientific">Solanum verrucosum</name>
    <dbReference type="NCBI Taxonomy" id="315347"/>
    <lineage>
        <taxon>Eukaryota</taxon>
        <taxon>Viridiplantae</taxon>
        <taxon>Streptophyta</taxon>
        <taxon>Embryophyta</taxon>
        <taxon>Tracheophyta</taxon>
        <taxon>Spermatophyta</taxon>
        <taxon>Magnoliopsida</taxon>
        <taxon>eudicotyledons</taxon>
        <taxon>Gunneridae</taxon>
        <taxon>Pentapetalae</taxon>
        <taxon>asterids</taxon>
        <taxon>lamiids</taxon>
        <taxon>Solanales</taxon>
        <taxon>Solanaceae</taxon>
        <taxon>Solanoideae</taxon>
        <taxon>Solaneae</taxon>
        <taxon>Solanum</taxon>
    </lineage>
</organism>
<dbReference type="PANTHER" id="PTHR15907">
    <property type="entry name" value="DUF614 FAMILY PROTEIN-RELATED"/>
    <property type="match status" value="1"/>
</dbReference>
<evidence type="ECO:0000313" key="2">
    <source>
        <dbReference type="EMBL" id="WMV22334.1"/>
    </source>
</evidence>
<dbReference type="InterPro" id="IPR006461">
    <property type="entry name" value="PLAC_motif_containing"/>
</dbReference>
<dbReference type="NCBIfam" id="TIGR01571">
    <property type="entry name" value="A_thal_Cys_rich"/>
    <property type="match status" value="1"/>
</dbReference>
<dbReference type="Pfam" id="PF04749">
    <property type="entry name" value="PLAC8"/>
    <property type="match status" value="1"/>
</dbReference>
<proteinExistence type="predicted"/>
<gene>
    <name evidence="2" type="ORF">MTR67_015719</name>
</gene>
<protein>
    <submittedName>
        <fullName evidence="2">Uncharacterized protein</fullName>
    </submittedName>
</protein>
<reference evidence="2" key="1">
    <citation type="submission" date="2023-08" db="EMBL/GenBank/DDBJ databases">
        <title>A de novo genome assembly of Solanum verrucosum Schlechtendal, a Mexican diploid species geographically isolated from the other diploid A-genome species in potato relatives.</title>
        <authorList>
            <person name="Hosaka K."/>
        </authorList>
    </citation>
    <scope>NUCLEOTIDE SEQUENCE</scope>
    <source>
        <tissue evidence="2">Young leaves</tissue>
    </source>
</reference>
<dbReference type="AlphaFoldDB" id="A0AAF0QEI6"/>
<sequence length="234" mass="25880">MGRVDSSNETENPQPVGGVPGTPWSTGLFDCHLDQTNAAMTALLPCVTFGQIAEVQDAGEMRGDKSRRTIAGPVKTFAVVGLNLLKENEISAPQPEEISISSFYFNSCPLGSFMYLLMMPAVCSHWIMGSKYRTKLRQRYNLVEAPYSDVVAHIFFPFCSLCQEFRELRIRGLDPTLGWNGIVAQQQHGNQQMNQAPSIPTRLSVWDSLPRNAMGKVSCSKPCSPPNHKQASKQ</sequence>
<keyword evidence="3" id="KW-1185">Reference proteome</keyword>
<evidence type="ECO:0000256" key="1">
    <source>
        <dbReference type="SAM" id="MobiDB-lite"/>
    </source>
</evidence>
<dbReference type="Proteomes" id="UP001234989">
    <property type="component" value="Chromosome 3"/>
</dbReference>
<dbReference type="EMBL" id="CP133614">
    <property type="protein sequence ID" value="WMV22334.1"/>
    <property type="molecule type" value="Genomic_DNA"/>
</dbReference>
<feature type="compositionally biased region" description="Polar residues" evidence="1">
    <location>
        <begin position="1"/>
        <end position="13"/>
    </location>
</feature>
<evidence type="ECO:0000313" key="3">
    <source>
        <dbReference type="Proteomes" id="UP001234989"/>
    </source>
</evidence>
<name>A0AAF0QEI6_SOLVR</name>
<accession>A0AAF0QEI6</accession>